<keyword evidence="5" id="KW-0698">rRNA processing</keyword>
<organism evidence="16 17">
    <name type="scientific">Peptoniphilus asaccharolyticus DSM 20463</name>
    <dbReference type="NCBI Taxonomy" id="573058"/>
    <lineage>
        <taxon>Bacteria</taxon>
        <taxon>Bacillati</taxon>
        <taxon>Bacillota</taxon>
        <taxon>Tissierellia</taxon>
        <taxon>Tissierellales</taxon>
        <taxon>Peptoniphilaceae</taxon>
        <taxon>Peptoniphilus</taxon>
    </lineage>
</organism>
<feature type="binding site" evidence="13">
    <location>
        <begin position="263"/>
        <end position="269"/>
    </location>
    <ligand>
        <name>S-adenosyl-L-methionine</name>
        <dbReference type="ChEBI" id="CHEBI:59789"/>
    </ligand>
</feature>
<feature type="binding site" evidence="13">
    <location>
        <position position="313"/>
    </location>
    <ligand>
        <name>S-adenosyl-L-methionine</name>
        <dbReference type="ChEBI" id="CHEBI:59789"/>
    </ligand>
</feature>
<evidence type="ECO:0000256" key="1">
    <source>
        <dbReference type="ARBA" id="ARBA00002724"/>
    </source>
</evidence>
<dbReference type="SUPFAM" id="SSF48013">
    <property type="entry name" value="NusB-like"/>
    <property type="match status" value="1"/>
</dbReference>
<dbReference type="Gene3D" id="1.10.940.10">
    <property type="entry name" value="NusB-like"/>
    <property type="match status" value="1"/>
</dbReference>
<evidence type="ECO:0000256" key="4">
    <source>
        <dbReference type="ARBA" id="ARBA00022490"/>
    </source>
</evidence>
<keyword evidence="6 13" id="KW-0489">Methyltransferase</keyword>
<evidence type="ECO:0000256" key="14">
    <source>
        <dbReference type="SAM" id="Phobius"/>
    </source>
</evidence>
<evidence type="ECO:0000256" key="12">
    <source>
        <dbReference type="ARBA" id="ARBA00047283"/>
    </source>
</evidence>
<dbReference type="CDD" id="cd02440">
    <property type="entry name" value="AdoMet_MTases"/>
    <property type="match status" value="1"/>
</dbReference>
<evidence type="ECO:0000256" key="7">
    <source>
        <dbReference type="ARBA" id="ARBA00022679"/>
    </source>
</evidence>
<evidence type="ECO:0000256" key="13">
    <source>
        <dbReference type="PROSITE-ProRule" id="PRU01023"/>
    </source>
</evidence>
<protein>
    <recommendedName>
        <fullName evidence="3">16S rRNA (cytosine(967)-C(5))-methyltransferase</fullName>
        <ecNumber evidence="3">2.1.1.176</ecNumber>
    </recommendedName>
    <alternativeName>
        <fullName evidence="10">16S rRNA m5C967 methyltransferase</fullName>
    </alternativeName>
    <alternativeName>
        <fullName evidence="11">rRNA (cytosine-C(5)-)-methyltransferase RsmB</fullName>
    </alternativeName>
</protein>
<feature type="transmembrane region" description="Helical" evidence="14">
    <location>
        <begin position="71"/>
        <end position="89"/>
    </location>
</feature>
<keyword evidence="8 13" id="KW-0949">S-adenosyl-L-methionine</keyword>
<evidence type="ECO:0000256" key="3">
    <source>
        <dbReference type="ARBA" id="ARBA00012140"/>
    </source>
</evidence>
<dbReference type="GO" id="GO:0003723">
    <property type="term" value="F:RNA binding"/>
    <property type="evidence" value="ECO:0007669"/>
    <property type="project" value="UniProtKB-UniRule"/>
</dbReference>
<dbReference type="InterPro" id="IPR004573">
    <property type="entry name" value="rRNA_ssu_MeTfrase_B"/>
</dbReference>
<dbReference type="PROSITE" id="PS51686">
    <property type="entry name" value="SAM_MT_RSMB_NOP"/>
    <property type="match status" value="1"/>
</dbReference>
<dbReference type="Pfam" id="PF01189">
    <property type="entry name" value="Methyltr_RsmB-F"/>
    <property type="match status" value="1"/>
</dbReference>
<dbReference type="AlphaFoldDB" id="A0A1W1UWA6"/>
<evidence type="ECO:0000256" key="11">
    <source>
        <dbReference type="ARBA" id="ARBA00031088"/>
    </source>
</evidence>
<dbReference type="GO" id="GO:0006355">
    <property type="term" value="P:regulation of DNA-templated transcription"/>
    <property type="evidence" value="ECO:0007669"/>
    <property type="project" value="InterPro"/>
</dbReference>
<feature type="active site" description="Nucleophile" evidence="13">
    <location>
        <position position="384"/>
    </location>
</feature>
<keyword evidence="7 13" id="KW-0808">Transferase</keyword>
<dbReference type="PANTHER" id="PTHR22807">
    <property type="entry name" value="NOP2 YEAST -RELATED NOL1/NOP2/FMU SUN DOMAIN-CONTAINING"/>
    <property type="match status" value="1"/>
</dbReference>
<evidence type="ECO:0000313" key="16">
    <source>
        <dbReference type="EMBL" id="SMB85279.1"/>
    </source>
</evidence>
<dbReference type="EMBL" id="FWWR01000009">
    <property type="protein sequence ID" value="SMB85279.1"/>
    <property type="molecule type" value="Genomic_DNA"/>
</dbReference>
<reference evidence="17" key="1">
    <citation type="submission" date="2017-04" db="EMBL/GenBank/DDBJ databases">
        <authorList>
            <person name="Varghese N."/>
            <person name="Submissions S."/>
        </authorList>
    </citation>
    <scope>NUCLEOTIDE SEQUENCE [LARGE SCALE GENOMIC DNA]</scope>
    <source>
        <strain evidence="17">DSM 20463</strain>
    </source>
</reference>
<dbReference type="Gene3D" id="3.30.70.1170">
    <property type="entry name" value="Sun protein, domain 3"/>
    <property type="match status" value="1"/>
</dbReference>
<dbReference type="Pfam" id="PF22458">
    <property type="entry name" value="RsmF-B_ferredox"/>
    <property type="match status" value="1"/>
</dbReference>
<dbReference type="EC" id="2.1.1.176" evidence="3"/>
<dbReference type="STRING" id="573058.SAMN00017477_0776"/>
<dbReference type="OrthoDB" id="9810297at2"/>
<accession>A0A1W1UWA6</accession>
<gene>
    <name evidence="16" type="ORF">SAMN00017477_0776</name>
</gene>
<keyword evidence="9 13" id="KW-0694">RNA-binding</keyword>
<dbReference type="GO" id="GO:0005737">
    <property type="term" value="C:cytoplasm"/>
    <property type="evidence" value="ECO:0007669"/>
    <property type="project" value="UniProtKB-SubCell"/>
</dbReference>
<feature type="binding site" evidence="13">
    <location>
        <position position="286"/>
    </location>
    <ligand>
        <name>S-adenosyl-L-methionine</name>
        <dbReference type="ChEBI" id="CHEBI:59789"/>
    </ligand>
</feature>
<dbReference type="RefSeq" id="WP_084230423.1">
    <property type="nucleotide sequence ID" value="NZ_FWWR01000009.1"/>
</dbReference>
<name>A0A1W1UWA6_PEPAS</name>
<evidence type="ECO:0000256" key="8">
    <source>
        <dbReference type="ARBA" id="ARBA00022691"/>
    </source>
</evidence>
<evidence type="ECO:0000259" key="15">
    <source>
        <dbReference type="PROSITE" id="PS51686"/>
    </source>
</evidence>
<feature type="domain" description="SAM-dependent MTase RsmB/NOP-type" evidence="15">
    <location>
        <begin position="174"/>
        <end position="436"/>
    </location>
</feature>
<evidence type="ECO:0000256" key="5">
    <source>
        <dbReference type="ARBA" id="ARBA00022552"/>
    </source>
</evidence>
<sequence length="439" mass="49901">MKDMRRKALTIIDDVIYKGAFLNEELLIAYKPKDDIRDYNLLTQITTGVVKNKLLLEYVIRKNSKIRIKKIHKTILNILMIGVYQILFLDKVPSYSVVDESVKLAKIYGNKGSIGFTNAILRNIVAKKDEIIKSNFYTDEIEDIAQKFSVLYSHPIEYVESLLSEKEEAFVEELLKANNDKPPFTIRVNTKLCSREDLKATLEKDGYVVNETKYSKYALQIENPSGIIETSSFKKGEFYVQDEASILAVELSDYRAKDILDLCSAPGGKSINAKLLNSDASILSCDISDKKTSLVKENFKRLNLESSGIIKNDATIYNKNLENKFDLVIVDAPCSGLGLIRRKPEIKWNRSLENIKGLSKIQSDILKNAARYVKIKGMIIYSTCTLTVEENEEVIAEFLRENSNFEVIKTKEKDTLKLYPNVHGTDGFSITRLVKVNEN</sequence>
<evidence type="ECO:0000256" key="6">
    <source>
        <dbReference type="ARBA" id="ARBA00022603"/>
    </source>
</evidence>
<dbReference type="InterPro" id="IPR049560">
    <property type="entry name" value="MeTrfase_RsmB-F_NOP2_cat"/>
</dbReference>
<dbReference type="NCBIfam" id="TIGR00563">
    <property type="entry name" value="rsmB"/>
    <property type="match status" value="1"/>
</dbReference>
<comment type="similarity">
    <text evidence="13">Belongs to the class I-like SAM-binding methyltransferase superfamily. RsmB/NOP family.</text>
</comment>
<comment type="subcellular location">
    <subcellularLocation>
        <location evidence="2">Cytoplasm</location>
    </subcellularLocation>
</comment>
<dbReference type="InterPro" id="IPR054728">
    <property type="entry name" value="RsmB-like_ferredoxin"/>
</dbReference>
<comment type="function">
    <text evidence="1">Specifically methylates the cytosine at position 967 (m5C967) of 16S rRNA.</text>
</comment>
<proteinExistence type="inferred from homology"/>
<dbReference type="Gene3D" id="3.40.50.150">
    <property type="entry name" value="Vaccinia Virus protein VP39"/>
    <property type="match status" value="1"/>
</dbReference>
<evidence type="ECO:0000256" key="2">
    <source>
        <dbReference type="ARBA" id="ARBA00004496"/>
    </source>
</evidence>
<dbReference type="GO" id="GO:0008649">
    <property type="term" value="F:rRNA methyltransferase activity"/>
    <property type="evidence" value="ECO:0007669"/>
    <property type="project" value="InterPro"/>
</dbReference>
<dbReference type="InterPro" id="IPR001678">
    <property type="entry name" value="MeTrfase_RsmB-F_NOP2_dom"/>
</dbReference>
<dbReference type="PANTHER" id="PTHR22807:SF53">
    <property type="entry name" value="RIBOSOMAL RNA SMALL SUBUNIT METHYLTRANSFERASE B-RELATED"/>
    <property type="match status" value="1"/>
</dbReference>
<keyword evidence="14" id="KW-0472">Membrane</keyword>
<dbReference type="InterPro" id="IPR006027">
    <property type="entry name" value="NusB_RsmB_TIM44"/>
</dbReference>
<evidence type="ECO:0000256" key="9">
    <source>
        <dbReference type="ARBA" id="ARBA00022884"/>
    </source>
</evidence>
<keyword evidence="17" id="KW-1185">Reference proteome</keyword>
<keyword evidence="14" id="KW-1133">Transmembrane helix</keyword>
<dbReference type="InterPro" id="IPR035926">
    <property type="entry name" value="NusB-like_sf"/>
</dbReference>
<dbReference type="Pfam" id="PF01029">
    <property type="entry name" value="NusB"/>
    <property type="match status" value="1"/>
</dbReference>
<dbReference type="NCBIfam" id="NF011494">
    <property type="entry name" value="PRK14902.1"/>
    <property type="match status" value="1"/>
</dbReference>
<keyword evidence="14" id="KW-0812">Transmembrane</keyword>
<dbReference type="PRINTS" id="PR02008">
    <property type="entry name" value="RCMTFAMILY"/>
</dbReference>
<evidence type="ECO:0000256" key="10">
    <source>
        <dbReference type="ARBA" id="ARBA00030399"/>
    </source>
</evidence>
<feature type="binding site" evidence="13">
    <location>
        <position position="331"/>
    </location>
    <ligand>
        <name>S-adenosyl-L-methionine</name>
        <dbReference type="ChEBI" id="CHEBI:59789"/>
    </ligand>
</feature>
<comment type="catalytic activity">
    <reaction evidence="12">
        <text>cytidine(967) in 16S rRNA + S-adenosyl-L-methionine = 5-methylcytidine(967) in 16S rRNA + S-adenosyl-L-homocysteine + H(+)</text>
        <dbReference type="Rhea" id="RHEA:42748"/>
        <dbReference type="Rhea" id="RHEA-COMP:10219"/>
        <dbReference type="Rhea" id="RHEA-COMP:10220"/>
        <dbReference type="ChEBI" id="CHEBI:15378"/>
        <dbReference type="ChEBI" id="CHEBI:57856"/>
        <dbReference type="ChEBI" id="CHEBI:59789"/>
        <dbReference type="ChEBI" id="CHEBI:74483"/>
        <dbReference type="ChEBI" id="CHEBI:82748"/>
        <dbReference type="EC" id="2.1.1.176"/>
    </reaction>
</comment>
<keyword evidence="4" id="KW-0963">Cytoplasm</keyword>
<dbReference type="InterPro" id="IPR023267">
    <property type="entry name" value="RCMT"/>
</dbReference>
<dbReference type="InterPro" id="IPR029063">
    <property type="entry name" value="SAM-dependent_MTases_sf"/>
</dbReference>
<dbReference type="Proteomes" id="UP000192368">
    <property type="component" value="Unassembled WGS sequence"/>
</dbReference>
<evidence type="ECO:0000313" key="17">
    <source>
        <dbReference type="Proteomes" id="UP000192368"/>
    </source>
</evidence>
<dbReference type="SUPFAM" id="SSF53335">
    <property type="entry name" value="S-adenosyl-L-methionine-dependent methyltransferases"/>
    <property type="match status" value="1"/>
</dbReference>